<feature type="domain" description="PPE-PPW subfamily C-terminal" evidence="3">
    <location>
        <begin position="372"/>
        <end position="420"/>
    </location>
</feature>
<dbReference type="InterPro" id="IPR038332">
    <property type="entry name" value="PPE_sf"/>
</dbReference>
<proteinExistence type="inferred from homology"/>
<dbReference type="AlphaFoldDB" id="A0A7I7MKS2"/>
<dbReference type="Pfam" id="PF00823">
    <property type="entry name" value="PPE"/>
    <property type="match status" value="1"/>
</dbReference>
<evidence type="ECO:0000259" key="2">
    <source>
        <dbReference type="Pfam" id="PF00823"/>
    </source>
</evidence>
<dbReference type="InterPro" id="IPR043641">
    <property type="entry name" value="PPE-PPW_C"/>
</dbReference>
<feature type="domain" description="PPE" evidence="2">
    <location>
        <begin position="6"/>
        <end position="168"/>
    </location>
</feature>
<dbReference type="EMBL" id="AP022575">
    <property type="protein sequence ID" value="BBX72755.1"/>
    <property type="molecule type" value="Genomic_DNA"/>
</dbReference>
<comment type="similarity">
    <text evidence="1">Belongs to the mycobacterial PPE family.</text>
</comment>
<dbReference type="KEGG" id="mshj:MSHI_06610"/>
<dbReference type="SUPFAM" id="SSF140459">
    <property type="entry name" value="PE/PPE dimer-like"/>
    <property type="match status" value="1"/>
</dbReference>
<dbReference type="Gene3D" id="1.20.1260.20">
    <property type="entry name" value="PPE superfamily"/>
    <property type="match status" value="1"/>
</dbReference>
<evidence type="ECO:0000259" key="3">
    <source>
        <dbReference type="Pfam" id="PF18878"/>
    </source>
</evidence>
<dbReference type="GO" id="GO:0052572">
    <property type="term" value="P:response to host immune response"/>
    <property type="evidence" value="ECO:0007669"/>
    <property type="project" value="TreeGrafter"/>
</dbReference>
<protein>
    <submittedName>
        <fullName evidence="4">Putative PPE family protein PPE46</fullName>
    </submittedName>
</protein>
<dbReference type="Proteomes" id="UP000467236">
    <property type="component" value="Chromosome"/>
</dbReference>
<dbReference type="RefSeq" id="WP_083051701.1">
    <property type="nucleotide sequence ID" value="NZ_AP022575.1"/>
</dbReference>
<dbReference type="OrthoDB" id="4753487at2"/>
<evidence type="ECO:0000256" key="1">
    <source>
        <dbReference type="ARBA" id="ARBA00010652"/>
    </source>
</evidence>
<dbReference type="PANTHER" id="PTHR46766:SF1">
    <property type="entry name" value="GLUTAMINE-RICH PROTEIN 2"/>
    <property type="match status" value="1"/>
</dbReference>
<reference evidence="4 5" key="1">
    <citation type="journal article" date="2019" name="Emerg. Microbes Infect.">
        <title>Comprehensive subspecies identification of 175 nontuberculous mycobacteria species based on 7547 genomic profiles.</title>
        <authorList>
            <person name="Matsumoto Y."/>
            <person name="Kinjo T."/>
            <person name="Motooka D."/>
            <person name="Nabeya D."/>
            <person name="Jung N."/>
            <person name="Uechi K."/>
            <person name="Horii T."/>
            <person name="Iida T."/>
            <person name="Fujita J."/>
            <person name="Nakamura S."/>
        </authorList>
    </citation>
    <scope>NUCLEOTIDE SEQUENCE [LARGE SCALE GENOMIC DNA]</scope>
    <source>
        <strain evidence="4 5">JCM 14233</strain>
    </source>
</reference>
<dbReference type="PANTHER" id="PTHR46766">
    <property type="entry name" value="GLUTAMINE-RICH PROTEIN 2"/>
    <property type="match status" value="1"/>
</dbReference>
<dbReference type="InterPro" id="IPR000030">
    <property type="entry name" value="PPE_dom"/>
</dbReference>
<accession>A0A7I7MKS2</accession>
<evidence type="ECO:0000313" key="5">
    <source>
        <dbReference type="Proteomes" id="UP000467236"/>
    </source>
</evidence>
<keyword evidence="5" id="KW-1185">Reference proteome</keyword>
<sequence length="429" mass="42815">MTAPIWLASPPEVHSALLSAGPGPGSLQGAAAAWTSLSSEYASAAEELTAILAAVQAGAWQGPSAELYVAANVPYVTWLLQASVDSAATAGQHEAAAAAYVSALAAMPTLAELAANHMTHAVLVATNFFGINTIPIALNEADYVRMWIQAATTMSVYDAVAGAALMATPHTPPAPVIVKPGAGTAGDIAATAGQTLTPFPWEEIVAFLQQVFAQYQVYLYALLSELPAVTVVVLNLAADILGLNPIAFVIELITNAQLLMTFAYNLAFVTYGLLYAAAGVIEIIYDWVIGNLFGVVPVLAAAVVPGVAGVTGLAAVPAAGVVAAPVAGVAAAPAAVTVAAVQPLPGAETLSARARLVSAVEPSSVGSSGSVAASDRGAGALGFAGTATKETVAQPGGLMVLGGDEFGGGGPRVPMLPAAWDADLVGAVG</sequence>
<dbReference type="FunFam" id="1.20.1260.20:FF:000001">
    <property type="entry name" value="PPE family protein PPE41"/>
    <property type="match status" value="1"/>
</dbReference>
<gene>
    <name evidence="4" type="primary">PPE46</name>
    <name evidence="4" type="ORF">MSHI_06610</name>
</gene>
<organism evidence="4 5">
    <name type="scientific">Mycobacterium shinjukuense</name>
    <dbReference type="NCBI Taxonomy" id="398694"/>
    <lineage>
        <taxon>Bacteria</taxon>
        <taxon>Bacillati</taxon>
        <taxon>Actinomycetota</taxon>
        <taxon>Actinomycetes</taxon>
        <taxon>Mycobacteriales</taxon>
        <taxon>Mycobacteriaceae</taxon>
        <taxon>Mycobacterium</taxon>
    </lineage>
</organism>
<evidence type="ECO:0000313" key="4">
    <source>
        <dbReference type="EMBL" id="BBX72755.1"/>
    </source>
</evidence>
<name>A0A7I7MKS2_9MYCO</name>
<dbReference type="Pfam" id="PF18878">
    <property type="entry name" value="PPE-PPW"/>
    <property type="match status" value="1"/>
</dbReference>